<dbReference type="SUPFAM" id="SSF53756">
    <property type="entry name" value="UDP-Glycosyltransferase/glycogen phosphorylase"/>
    <property type="match status" value="1"/>
</dbReference>
<dbReference type="PANTHER" id="PTHR46401:SF2">
    <property type="entry name" value="GLYCOSYLTRANSFERASE WBBK-RELATED"/>
    <property type="match status" value="1"/>
</dbReference>
<dbReference type="PANTHER" id="PTHR46401">
    <property type="entry name" value="GLYCOSYLTRANSFERASE WBBK-RELATED"/>
    <property type="match status" value="1"/>
</dbReference>
<dbReference type="Proteomes" id="UP000009229">
    <property type="component" value="Chromosome"/>
</dbReference>
<feature type="domain" description="Glycosyl transferase family 1" evidence="2">
    <location>
        <begin position="203"/>
        <end position="347"/>
    </location>
</feature>
<dbReference type="Pfam" id="PF00534">
    <property type="entry name" value="Glycos_transf_1"/>
    <property type="match status" value="1"/>
</dbReference>
<dbReference type="GO" id="GO:0009103">
    <property type="term" value="P:lipopolysaccharide biosynthetic process"/>
    <property type="evidence" value="ECO:0007669"/>
    <property type="project" value="TreeGrafter"/>
</dbReference>
<sequence>MLSLRVVMQSRVSLFNVPGGDTIQILKTKEYLEKLGVKCDISLDLEPELSPYDLVHLFNLTRPQEVYLQALNAKKQGKPVVLSPIYVLYTEYDRSARPWPLRLVAKLLSPSQFEYMKICARSLRNGEYHRGTKMVLRYGYGPLLKRILALCDFLLPNSYSEMRRIERDLGVAGKLFLVVPNAADHNLFDPARIQLSGKWEHLRNCVLCVARIEGRKNQLKLVEAVRGGPYRLVLVGEPAPNHRRYAEAVRRSAPPNVIFLGKVPHEELPELYHLAKVHVLASWMETTGLSSLEAGMMGCNLVITDKGDTREYFGDYAYYCDPASVDSIREAIDRAWHEPANPNLREHILRNFTWEKAAEITLTAYQRVLGQT</sequence>
<keyword evidence="1 3" id="KW-0808">Transferase</keyword>
<dbReference type="RefSeq" id="WP_013823156.1">
    <property type="nucleotide sequence ID" value="NC_015573.1"/>
</dbReference>
<name>A0AAU8PNV8_DESK7</name>
<dbReference type="KEGG" id="dku:Desku_2098"/>
<dbReference type="EMBL" id="CP002770">
    <property type="protein sequence ID" value="AEG15642.1"/>
    <property type="molecule type" value="Genomic_DNA"/>
</dbReference>
<protein>
    <submittedName>
        <fullName evidence="3">Glycosyl transferase group 1</fullName>
    </submittedName>
</protein>
<evidence type="ECO:0000313" key="3">
    <source>
        <dbReference type="EMBL" id="AEG15642.1"/>
    </source>
</evidence>
<evidence type="ECO:0000256" key="1">
    <source>
        <dbReference type="ARBA" id="ARBA00022679"/>
    </source>
</evidence>
<reference evidence="4" key="1">
    <citation type="submission" date="2011-05" db="EMBL/GenBank/DDBJ databases">
        <title>Complete sequence of Desulfotomaculum kuznetsovii DSM 6115.</title>
        <authorList>
            <person name="Lucas S."/>
            <person name="Han J."/>
            <person name="Lapidus A."/>
            <person name="Cheng J.-F."/>
            <person name="Goodwin L."/>
            <person name="Pitluck S."/>
            <person name="Peters L."/>
            <person name="Mikhailova N."/>
            <person name="Lu M."/>
            <person name="Saunders E."/>
            <person name="Han C."/>
            <person name="Tapia R."/>
            <person name="Land M."/>
            <person name="Hauser L."/>
            <person name="Kyrpides N."/>
            <person name="Ivanova N."/>
            <person name="Pagani I."/>
            <person name="Nazina T."/>
            <person name="Ivanova A."/>
            <person name="Parshina S."/>
            <person name="Kuever J."/>
            <person name="Muyzer G."/>
            <person name="Plugge C."/>
            <person name="Stams A."/>
            <person name="Woyke T."/>
        </authorList>
    </citation>
    <scope>NUCLEOTIDE SEQUENCE [LARGE SCALE GENOMIC DNA]</scope>
    <source>
        <strain evidence="4">DSM 6115 / VKM B-1805 / 17</strain>
    </source>
</reference>
<accession>A0AAU8PNV8</accession>
<gene>
    <name evidence="3" type="ordered locus">Desku_2098</name>
</gene>
<proteinExistence type="predicted"/>
<evidence type="ECO:0000313" key="4">
    <source>
        <dbReference type="Proteomes" id="UP000009229"/>
    </source>
</evidence>
<dbReference type="InterPro" id="IPR001296">
    <property type="entry name" value="Glyco_trans_1"/>
</dbReference>
<dbReference type="CDD" id="cd03801">
    <property type="entry name" value="GT4_PimA-like"/>
    <property type="match status" value="1"/>
</dbReference>
<keyword evidence="4" id="KW-1185">Reference proteome</keyword>
<dbReference type="AlphaFoldDB" id="A0AAU8PNV8"/>
<organism evidence="3 4">
    <name type="scientific">Desulfofundulus kuznetsovii (strain DSM 6115 / VKM B-1805 / 17)</name>
    <name type="common">Desulfotomaculum kuznetsovii</name>
    <dbReference type="NCBI Taxonomy" id="760568"/>
    <lineage>
        <taxon>Bacteria</taxon>
        <taxon>Bacillati</taxon>
        <taxon>Bacillota</taxon>
        <taxon>Clostridia</taxon>
        <taxon>Eubacteriales</taxon>
        <taxon>Peptococcaceae</taxon>
        <taxon>Desulfofundulus</taxon>
    </lineage>
</organism>
<dbReference type="Gene3D" id="3.40.50.2000">
    <property type="entry name" value="Glycogen Phosphorylase B"/>
    <property type="match status" value="2"/>
</dbReference>
<dbReference type="GO" id="GO:0016757">
    <property type="term" value="F:glycosyltransferase activity"/>
    <property type="evidence" value="ECO:0007669"/>
    <property type="project" value="InterPro"/>
</dbReference>
<evidence type="ECO:0000259" key="2">
    <source>
        <dbReference type="Pfam" id="PF00534"/>
    </source>
</evidence>